<proteinExistence type="predicted"/>
<keyword evidence="1" id="KW-0378">Hydrolase</keyword>
<name>A0A1G6DQ79_9HYPH</name>
<dbReference type="RefSeq" id="WP_090878519.1">
    <property type="nucleotide sequence ID" value="NZ_FMXQ01000008.1"/>
</dbReference>
<keyword evidence="2" id="KW-1185">Reference proteome</keyword>
<dbReference type="STRING" id="665467.SAMN02982931_03614"/>
<dbReference type="GO" id="GO:0004519">
    <property type="term" value="F:endonuclease activity"/>
    <property type="evidence" value="ECO:0007669"/>
    <property type="project" value="UniProtKB-KW"/>
</dbReference>
<keyword evidence="1" id="KW-0255">Endonuclease</keyword>
<keyword evidence="1" id="KW-0540">Nuclease</keyword>
<dbReference type="AlphaFoldDB" id="A0A1G6DQ79"/>
<protein>
    <submittedName>
        <fullName evidence="1">Putative restriction endonuclease</fullName>
    </submittedName>
</protein>
<accession>A0A1G6DQ79</accession>
<organism evidence="1 2">
    <name type="scientific">Bauldia litoralis</name>
    <dbReference type="NCBI Taxonomy" id="665467"/>
    <lineage>
        <taxon>Bacteria</taxon>
        <taxon>Pseudomonadati</taxon>
        <taxon>Pseudomonadota</taxon>
        <taxon>Alphaproteobacteria</taxon>
        <taxon>Hyphomicrobiales</taxon>
        <taxon>Kaistiaceae</taxon>
        <taxon>Bauldia</taxon>
    </lineage>
</organism>
<dbReference type="EMBL" id="FMXQ01000008">
    <property type="protein sequence ID" value="SDB47250.1"/>
    <property type="molecule type" value="Genomic_DNA"/>
</dbReference>
<dbReference type="OrthoDB" id="529575at2"/>
<sequence>MIRICVGITDGAWFTQLSASAGMDEVNYWQLSGRVQFRALQPAELFLFKLHVPDNFIAGGGLQSRGSVVDRLGGFR</sequence>
<evidence type="ECO:0000313" key="2">
    <source>
        <dbReference type="Proteomes" id="UP000199071"/>
    </source>
</evidence>
<dbReference type="Proteomes" id="UP000199071">
    <property type="component" value="Unassembled WGS sequence"/>
</dbReference>
<evidence type="ECO:0000313" key="1">
    <source>
        <dbReference type="EMBL" id="SDB47250.1"/>
    </source>
</evidence>
<gene>
    <name evidence="1" type="ORF">SAMN02982931_03614</name>
</gene>
<reference evidence="1 2" key="1">
    <citation type="submission" date="2016-10" db="EMBL/GenBank/DDBJ databases">
        <authorList>
            <person name="de Groot N.N."/>
        </authorList>
    </citation>
    <scope>NUCLEOTIDE SEQUENCE [LARGE SCALE GENOMIC DNA]</scope>
    <source>
        <strain evidence="1 2">ATCC 35022</strain>
    </source>
</reference>